<feature type="repeat" description="WD" evidence="3">
    <location>
        <begin position="53"/>
        <end position="101"/>
    </location>
</feature>
<dbReference type="PROSITE" id="PS50294">
    <property type="entry name" value="WD_REPEATS_REGION"/>
    <property type="match status" value="3"/>
</dbReference>
<dbReference type="AlphaFoldDB" id="A0A9W9Z2B3"/>
<dbReference type="InterPro" id="IPR015943">
    <property type="entry name" value="WD40/YVTN_repeat-like_dom_sf"/>
</dbReference>
<feature type="compositionally biased region" description="Basic and acidic residues" evidence="4">
    <location>
        <begin position="463"/>
        <end position="475"/>
    </location>
</feature>
<dbReference type="EMBL" id="MU826829">
    <property type="protein sequence ID" value="KAJ7373792.1"/>
    <property type="molecule type" value="Genomic_DNA"/>
</dbReference>
<proteinExistence type="predicted"/>
<dbReference type="InterPro" id="IPR036322">
    <property type="entry name" value="WD40_repeat_dom_sf"/>
</dbReference>
<keyword evidence="2" id="KW-0677">Repeat</keyword>
<dbReference type="OrthoDB" id="1068471at2759"/>
<dbReference type="PROSITE" id="PS50082">
    <property type="entry name" value="WD_REPEATS_2"/>
    <property type="match status" value="5"/>
</dbReference>
<dbReference type="Gene3D" id="2.130.10.10">
    <property type="entry name" value="YVTN repeat-like/Quinoprotein amine dehydrogenase"/>
    <property type="match status" value="2"/>
</dbReference>
<dbReference type="GO" id="GO:0030621">
    <property type="term" value="F:U4 snRNA binding"/>
    <property type="evidence" value="ECO:0007669"/>
    <property type="project" value="TreeGrafter"/>
</dbReference>
<feature type="region of interest" description="Disordered" evidence="4">
    <location>
        <begin position="463"/>
        <end position="522"/>
    </location>
</feature>
<keyword evidence="1 3" id="KW-0853">WD repeat</keyword>
<dbReference type="GO" id="GO:0046540">
    <property type="term" value="C:U4/U6 x U5 tri-snRNP complex"/>
    <property type="evidence" value="ECO:0007669"/>
    <property type="project" value="TreeGrafter"/>
</dbReference>
<keyword evidence="6" id="KW-1185">Reference proteome</keyword>
<evidence type="ECO:0000313" key="5">
    <source>
        <dbReference type="EMBL" id="KAJ7373792.1"/>
    </source>
</evidence>
<sequence>MSVSAEKQTILSGHKWHISQLEFSPGGLHLASSSWDKTVRIWDLSTLESVFVLKHHRSPVTCLAWQPGAPTATGCLGVLASGSADSTVALWNGETGKLLQSLSPHKGWVLGTSFSSDGTLLASAAWDKTVCLSDARTGQILQKLVGHTTGVWTCAFQTSIGSGLLCSGADDGSLKIWDTRTATSVLSLVGGHDDSVKCCAWSPDGGYIASGAADSKISLWEPRSGTLLIKIRGHEDAVNELQFYPVVSSKSVPIIFSVGDNSCRVWHPLRKRGKQLQMIKQHKMGLEVEALALSPDGTLLATGARDKDIILSSLDVSLTEVDALPIEDQNEAAINHGATLWKKYTRKVMQRMLSEPNAVGDDSDDSSQSSEHNPKNTASLVGRAVHKTENRAKENAVEKEVIHVNEANNDAKSDGILKEQRAKLRKSSRPDNLTSNGPVNGQSSNELEEVRQQLRRVQLDSHLENGHDNGHHHVDSNGNNYPGYVGDSFDKDHPGIYENGEISPKRNGYHSHGDSSSVSSSSYYGDIEDVAKEMYDLANNVEDAGSQDARL</sequence>
<feature type="repeat" description="WD" evidence="3">
    <location>
        <begin position="11"/>
        <end position="52"/>
    </location>
</feature>
<dbReference type="SMART" id="SM00320">
    <property type="entry name" value="WD40"/>
    <property type="match status" value="7"/>
</dbReference>
<feature type="repeat" description="WD" evidence="3">
    <location>
        <begin position="102"/>
        <end position="143"/>
    </location>
</feature>
<feature type="compositionally biased region" description="Basic and acidic residues" evidence="4">
    <location>
        <begin position="412"/>
        <end position="422"/>
    </location>
</feature>
<dbReference type="Proteomes" id="UP001163046">
    <property type="component" value="Unassembled WGS sequence"/>
</dbReference>
<feature type="compositionally biased region" description="Basic and acidic residues" evidence="4">
    <location>
        <begin position="386"/>
        <end position="396"/>
    </location>
</feature>
<evidence type="ECO:0000256" key="4">
    <source>
        <dbReference type="SAM" id="MobiDB-lite"/>
    </source>
</evidence>
<gene>
    <name evidence="5" type="ORF">OS493_009114</name>
</gene>
<dbReference type="GO" id="GO:0000398">
    <property type="term" value="P:mRNA splicing, via spliceosome"/>
    <property type="evidence" value="ECO:0007669"/>
    <property type="project" value="TreeGrafter"/>
</dbReference>
<dbReference type="InterPro" id="IPR019775">
    <property type="entry name" value="WD40_repeat_CS"/>
</dbReference>
<evidence type="ECO:0000256" key="1">
    <source>
        <dbReference type="ARBA" id="ARBA00022574"/>
    </source>
</evidence>
<name>A0A9W9Z2B3_9CNID</name>
<feature type="region of interest" description="Disordered" evidence="4">
    <location>
        <begin position="412"/>
        <end position="445"/>
    </location>
</feature>
<comment type="caution">
    <text evidence="5">The sequence shown here is derived from an EMBL/GenBank/DDBJ whole genome shotgun (WGS) entry which is preliminary data.</text>
</comment>
<accession>A0A9W9Z2B3</accession>
<feature type="repeat" description="WD" evidence="3">
    <location>
        <begin position="189"/>
        <end position="230"/>
    </location>
</feature>
<feature type="repeat" description="WD" evidence="3">
    <location>
        <begin position="144"/>
        <end position="187"/>
    </location>
</feature>
<dbReference type="InterPro" id="IPR020472">
    <property type="entry name" value="WD40_PAC1"/>
</dbReference>
<dbReference type="PROSITE" id="PS00678">
    <property type="entry name" value="WD_REPEATS_1"/>
    <property type="match status" value="2"/>
</dbReference>
<feature type="compositionally biased region" description="Polar residues" evidence="4">
    <location>
        <begin position="430"/>
        <end position="445"/>
    </location>
</feature>
<evidence type="ECO:0000313" key="6">
    <source>
        <dbReference type="Proteomes" id="UP001163046"/>
    </source>
</evidence>
<dbReference type="PRINTS" id="PR00320">
    <property type="entry name" value="GPROTEINBRPT"/>
</dbReference>
<organism evidence="5 6">
    <name type="scientific">Desmophyllum pertusum</name>
    <dbReference type="NCBI Taxonomy" id="174260"/>
    <lineage>
        <taxon>Eukaryota</taxon>
        <taxon>Metazoa</taxon>
        <taxon>Cnidaria</taxon>
        <taxon>Anthozoa</taxon>
        <taxon>Hexacorallia</taxon>
        <taxon>Scleractinia</taxon>
        <taxon>Caryophylliina</taxon>
        <taxon>Caryophylliidae</taxon>
        <taxon>Desmophyllum</taxon>
    </lineage>
</organism>
<evidence type="ECO:0000256" key="3">
    <source>
        <dbReference type="PROSITE-ProRule" id="PRU00221"/>
    </source>
</evidence>
<reference evidence="5" key="1">
    <citation type="submission" date="2023-01" db="EMBL/GenBank/DDBJ databases">
        <title>Genome assembly of the deep-sea coral Lophelia pertusa.</title>
        <authorList>
            <person name="Herrera S."/>
            <person name="Cordes E."/>
        </authorList>
    </citation>
    <scope>NUCLEOTIDE SEQUENCE</scope>
    <source>
        <strain evidence="5">USNM1676648</strain>
        <tissue evidence="5">Polyp</tissue>
    </source>
</reference>
<dbReference type="SUPFAM" id="SSF50978">
    <property type="entry name" value="WD40 repeat-like"/>
    <property type="match status" value="1"/>
</dbReference>
<dbReference type="PANTHER" id="PTHR19846">
    <property type="entry name" value="WD40 REPEAT PROTEIN"/>
    <property type="match status" value="1"/>
</dbReference>
<dbReference type="InterPro" id="IPR001680">
    <property type="entry name" value="WD40_rpt"/>
</dbReference>
<dbReference type="Pfam" id="PF00400">
    <property type="entry name" value="WD40"/>
    <property type="match status" value="7"/>
</dbReference>
<feature type="region of interest" description="Disordered" evidence="4">
    <location>
        <begin position="356"/>
        <end position="396"/>
    </location>
</feature>
<evidence type="ECO:0000256" key="2">
    <source>
        <dbReference type="ARBA" id="ARBA00022737"/>
    </source>
</evidence>
<dbReference type="CDD" id="cd00200">
    <property type="entry name" value="WD40"/>
    <property type="match status" value="1"/>
</dbReference>
<protein>
    <submittedName>
        <fullName evidence="5">Uncharacterized protein</fullName>
    </submittedName>
</protein>
<dbReference type="GO" id="GO:0017070">
    <property type="term" value="F:U6 snRNA binding"/>
    <property type="evidence" value="ECO:0007669"/>
    <property type="project" value="TreeGrafter"/>
</dbReference>
<dbReference type="PANTHER" id="PTHR19846:SF0">
    <property type="entry name" value="PRE-MRNA PROCESSING FACTOR 4"/>
    <property type="match status" value="1"/>
</dbReference>